<protein>
    <recommendedName>
        <fullName evidence="2">DUF1996 domain-containing protein</fullName>
    </recommendedName>
</protein>
<feature type="domain" description="DUF1996" evidence="2">
    <location>
        <begin position="45"/>
        <end position="310"/>
    </location>
</feature>
<keyword evidence="4" id="KW-1185">Reference proteome</keyword>
<dbReference type="PANTHER" id="PTHR43662:SF6">
    <property type="entry name" value="DUF1996 DOMAIN-CONTAINING PROTEIN"/>
    <property type="match status" value="1"/>
</dbReference>
<reference evidence="3" key="1">
    <citation type="journal article" date="2023" name="Mol. Phylogenet. Evol.">
        <title>Genome-scale phylogeny and comparative genomics of the fungal order Sordariales.</title>
        <authorList>
            <person name="Hensen N."/>
            <person name="Bonometti L."/>
            <person name="Westerberg I."/>
            <person name="Brannstrom I.O."/>
            <person name="Guillou S."/>
            <person name="Cros-Aarteil S."/>
            <person name="Calhoun S."/>
            <person name="Haridas S."/>
            <person name="Kuo A."/>
            <person name="Mondo S."/>
            <person name="Pangilinan J."/>
            <person name="Riley R."/>
            <person name="LaButti K."/>
            <person name="Andreopoulos B."/>
            <person name="Lipzen A."/>
            <person name="Chen C."/>
            <person name="Yan M."/>
            <person name="Daum C."/>
            <person name="Ng V."/>
            <person name="Clum A."/>
            <person name="Steindorff A."/>
            <person name="Ohm R.A."/>
            <person name="Martin F."/>
            <person name="Silar P."/>
            <person name="Natvig D.O."/>
            <person name="Lalanne C."/>
            <person name="Gautier V."/>
            <person name="Ament-Velasquez S.L."/>
            <person name="Kruys A."/>
            <person name="Hutchinson M.I."/>
            <person name="Powell A.J."/>
            <person name="Barry K."/>
            <person name="Miller A.N."/>
            <person name="Grigoriev I.V."/>
            <person name="Debuchy R."/>
            <person name="Gladieux P."/>
            <person name="Hiltunen Thoren M."/>
            <person name="Johannesson H."/>
        </authorList>
    </citation>
    <scope>NUCLEOTIDE SEQUENCE</scope>
    <source>
        <strain evidence="3">CBS 757.83</strain>
    </source>
</reference>
<reference evidence="3" key="2">
    <citation type="submission" date="2023-05" db="EMBL/GenBank/DDBJ databases">
        <authorList>
            <consortium name="Lawrence Berkeley National Laboratory"/>
            <person name="Steindorff A."/>
            <person name="Hensen N."/>
            <person name="Bonometti L."/>
            <person name="Westerberg I."/>
            <person name="Brannstrom I.O."/>
            <person name="Guillou S."/>
            <person name="Cros-Aarteil S."/>
            <person name="Calhoun S."/>
            <person name="Haridas S."/>
            <person name="Kuo A."/>
            <person name="Mondo S."/>
            <person name="Pangilinan J."/>
            <person name="Riley R."/>
            <person name="Labutti K."/>
            <person name="Andreopoulos B."/>
            <person name="Lipzen A."/>
            <person name="Chen C."/>
            <person name="Yanf M."/>
            <person name="Daum C."/>
            <person name="Ng V."/>
            <person name="Clum A."/>
            <person name="Ohm R."/>
            <person name="Martin F."/>
            <person name="Silar P."/>
            <person name="Natvig D."/>
            <person name="Lalanne C."/>
            <person name="Gautier V."/>
            <person name="Ament-Velasquez S.L."/>
            <person name="Kruys A."/>
            <person name="Hutchinson M.I."/>
            <person name="Powell A.J."/>
            <person name="Barry K."/>
            <person name="Miller A.N."/>
            <person name="Grigoriev I.V."/>
            <person name="Debuchy R."/>
            <person name="Gladieux P."/>
            <person name="Thoren M.H."/>
            <person name="Johannesson H."/>
        </authorList>
    </citation>
    <scope>NUCLEOTIDE SEQUENCE</scope>
    <source>
        <strain evidence="3">CBS 757.83</strain>
    </source>
</reference>
<sequence length="365" mass="39749">MRRIAQSAFLALLAALIEAVPQFGGPGGMTMLRFGCSNIVVDRIDPLVNPGQVPSPHIHQIVGGNAFNVTMPTDDVAKHADCTSCAFADDLSNYWTANLYFRARNGSYKRVPQAGHAYQFNDRFSTQTQGGILVYYVSAQPGQITAFKPGFRMLVGDPNMRSRPDTRLKRQNCYRCYTGPSFGGDTGAPCQDDSVDTEALPNKPCPGGIRSNIHFPTCWDGKNLDSPNHQDHVSYPTSGPAPFLSLGGACPPSHPVRIPQLMYEVVWDTTGFNDVSEWPVGADGRPKQPFVLSTGDPTGLGQHGDYVFGWRDDALQRAMDASACFGASCAGLRTQGIEAARRCAVRQAVREDYDKWLDKLPGVDV</sequence>
<organism evidence="3 4">
    <name type="scientific">Parathielavia hyrcaniae</name>
    <dbReference type="NCBI Taxonomy" id="113614"/>
    <lineage>
        <taxon>Eukaryota</taxon>
        <taxon>Fungi</taxon>
        <taxon>Dikarya</taxon>
        <taxon>Ascomycota</taxon>
        <taxon>Pezizomycotina</taxon>
        <taxon>Sordariomycetes</taxon>
        <taxon>Sordariomycetidae</taxon>
        <taxon>Sordariales</taxon>
        <taxon>Chaetomiaceae</taxon>
        <taxon>Parathielavia</taxon>
    </lineage>
</organism>
<feature type="signal peptide" evidence="1">
    <location>
        <begin position="1"/>
        <end position="19"/>
    </location>
</feature>
<gene>
    <name evidence="3" type="ORF">N658DRAFT_423707</name>
</gene>
<keyword evidence="1" id="KW-0732">Signal</keyword>
<dbReference type="PANTHER" id="PTHR43662">
    <property type="match status" value="1"/>
</dbReference>
<evidence type="ECO:0000313" key="4">
    <source>
        <dbReference type="Proteomes" id="UP001305647"/>
    </source>
</evidence>
<feature type="chain" id="PRO_5042899117" description="DUF1996 domain-containing protein" evidence="1">
    <location>
        <begin position="20"/>
        <end position="365"/>
    </location>
</feature>
<dbReference type="Proteomes" id="UP001305647">
    <property type="component" value="Unassembled WGS sequence"/>
</dbReference>
<proteinExistence type="predicted"/>
<dbReference type="EMBL" id="MU863631">
    <property type="protein sequence ID" value="KAK4102415.1"/>
    <property type="molecule type" value="Genomic_DNA"/>
</dbReference>
<comment type="caution">
    <text evidence="3">The sequence shown here is derived from an EMBL/GenBank/DDBJ whole genome shotgun (WGS) entry which is preliminary data.</text>
</comment>
<accession>A0AAN6T280</accession>
<dbReference type="Pfam" id="PF09362">
    <property type="entry name" value="DUF1996"/>
    <property type="match status" value="1"/>
</dbReference>
<evidence type="ECO:0000259" key="2">
    <source>
        <dbReference type="Pfam" id="PF09362"/>
    </source>
</evidence>
<dbReference type="InterPro" id="IPR018535">
    <property type="entry name" value="DUF1996"/>
</dbReference>
<name>A0AAN6T280_9PEZI</name>
<evidence type="ECO:0000256" key="1">
    <source>
        <dbReference type="SAM" id="SignalP"/>
    </source>
</evidence>
<evidence type="ECO:0000313" key="3">
    <source>
        <dbReference type="EMBL" id="KAK4102415.1"/>
    </source>
</evidence>
<dbReference type="AlphaFoldDB" id="A0AAN6T280"/>